<dbReference type="InterPro" id="IPR045154">
    <property type="entry name" value="PCF11-like"/>
</dbReference>
<protein>
    <recommendedName>
        <fullName evidence="1">C2H2-type domain-containing protein</fullName>
    </recommendedName>
</protein>
<dbReference type="PANTHER" id="PTHR15921:SF11">
    <property type="entry name" value="POLYADENYLATION AND CLEAVAGE FACTOR HOMOLOG 1-RELATED"/>
    <property type="match status" value="1"/>
</dbReference>
<dbReference type="PROSITE" id="PS00028">
    <property type="entry name" value="ZINC_FINGER_C2H2_1"/>
    <property type="match status" value="1"/>
</dbReference>
<dbReference type="PANTHER" id="PTHR15921">
    <property type="entry name" value="PRE-MRNA CLEAVAGE COMPLEX II"/>
    <property type="match status" value="1"/>
</dbReference>
<dbReference type="GO" id="GO:0031124">
    <property type="term" value="P:mRNA 3'-end processing"/>
    <property type="evidence" value="ECO:0007669"/>
    <property type="project" value="InterPro"/>
</dbReference>
<dbReference type="GO" id="GO:0000993">
    <property type="term" value="F:RNA polymerase II complex binding"/>
    <property type="evidence" value="ECO:0007669"/>
    <property type="project" value="InterPro"/>
</dbReference>
<evidence type="ECO:0000313" key="2">
    <source>
        <dbReference type="EMBL" id="OWM81088.1"/>
    </source>
</evidence>
<dbReference type="GO" id="GO:0005737">
    <property type="term" value="C:cytoplasm"/>
    <property type="evidence" value="ECO:0007669"/>
    <property type="project" value="TreeGrafter"/>
</dbReference>
<comment type="caution">
    <text evidence="2">The sequence shown here is derived from an EMBL/GenBank/DDBJ whole genome shotgun (WGS) entry which is preliminary data.</text>
</comment>
<gene>
    <name evidence="2" type="ORF">CDL15_Pgr007119</name>
</gene>
<accession>A0A218X8G4</accession>
<dbReference type="AlphaFoldDB" id="A0A218X8G4"/>
<dbReference type="Proteomes" id="UP000197138">
    <property type="component" value="Unassembled WGS sequence"/>
</dbReference>
<dbReference type="EMBL" id="MTKT01002214">
    <property type="protein sequence ID" value="OWM81088.1"/>
    <property type="molecule type" value="Genomic_DNA"/>
</dbReference>
<dbReference type="InterPro" id="IPR013087">
    <property type="entry name" value="Znf_C2H2_type"/>
</dbReference>
<organism evidence="2 3">
    <name type="scientific">Punica granatum</name>
    <name type="common">Pomegranate</name>
    <dbReference type="NCBI Taxonomy" id="22663"/>
    <lineage>
        <taxon>Eukaryota</taxon>
        <taxon>Viridiplantae</taxon>
        <taxon>Streptophyta</taxon>
        <taxon>Embryophyta</taxon>
        <taxon>Tracheophyta</taxon>
        <taxon>Spermatophyta</taxon>
        <taxon>Magnoliopsida</taxon>
        <taxon>eudicotyledons</taxon>
        <taxon>Gunneridae</taxon>
        <taxon>Pentapetalae</taxon>
        <taxon>rosids</taxon>
        <taxon>malvids</taxon>
        <taxon>Myrtales</taxon>
        <taxon>Lythraceae</taxon>
        <taxon>Punica</taxon>
    </lineage>
</organism>
<dbReference type="Pfam" id="PF23228">
    <property type="entry name" value="zf_PCFS4"/>
    <property type="match status" value="1"/>
</dbReference>
<evidence type="ECO:0000259" key="1">
    <source>
        <dbReference type="PROSITE" id="PS00028"/>
    </source>
</evidence>
<reference evidence="3" key="1">
    <citation type="journal article" date="2017" name="Plant J.">
        <title>The pomegranate (Punica granatum L.) genome and the genomics of punicalagin biosynthesis.</title>
        <authorList>
            <person name="Qin G."/>
            <person name="Xu C."/>
            <person name="Ming R."/>
            <person name="Tang H."/>
            <person name="Guyot R."/>
            <person name="Kramer E.M."/>
            <person name="Hu Y."/>
            <person name="Yi X."/>
            <person name="Qi Y."/>
            <person name="Xu X."/>
            <person name="Gao Z."/>
            <person name="Pan H."/>
            <person name="Jian J."/>
            <person name="Tian Y."/>
            <person name="Yue Z."/>
            <person name="Xu Y."/>
        </authorList>
    </citation>
    <scope>NUCLEOTIDE SEQUENCE [LARGE SCALE GENOMIC DNA]</scope>
    <source>
        <strain evidence="3">cv. Dabenzi</strain>
    </source>
</reference>
<sequence>MLGVSNNFAGSEIVCGKLEKNFMLLGTQRLTSARRLGARREYYSEDACSNRLKTSTSYSNVINEPGHRQNLRRALIDAYGNDERESSSESRVSVDRVGNTEVAMLSWLDTEEEEFDWEVMNLSVSRSSTNQSMASHCYQAARTSADSRTPASRHFVNRGTRRKLATAFSSSGMHCHSSAGEPATVKARYADPTSSAKLFPYINQHGSQLPLGNSIPPSMTQMRGSLNSTVADTVTDREQNEPLDSLVSRGMISMKPAVFPSQQPVSLPVSRRSQAQATPLAPQCFHQPTVSGSIPRGPLRAMPPAPSNLLRVARPPLPISNIPSSSLHLPRGPMPPLPSGALPALSISQGPGNQLARGAFSDLISSLMSQGLISLANQAPLVQDSVGLEFDVNHLKVRHESAVKALYADLPRQCTTCGLRLRSQDEHSSHMDWHVSKNRTAKNRKHNSSRKWYVSTSMWLSGAEALVAEAVPGFFTTETTEEKKSDEEMAVPADEDQTVCALCREPFEDFYSDEVEEWMYKGAVYLNAPPDGSTTGLDRSQLGPVVHAKCREALKRAVEENGYVVN</sequence>
<dbReference type="GO" id="GO:0006369">
    <property type="term" value="P:termination of RNA polymerase II transcription"/>
    <property type="evidence" value="ECO:0007669"/>
    <property type="project" value="InterPro"/>
</dbReference>
<dbReference type="InterPro" id="IPR057242">
    <property type="entry name" value="PCFS4-like"/>
</dbReference>
<dbReference type="GO" id="GO:0003729">
    <property type="term" value="F:mRNA binding"/>
    <property type="evidence" value="ECO:0007669"/>
    <property type="project" value="InterPro"/>
</dbReference>
<proteinExistence type="predicted"/>
<name>A0A218X8G4_PUNGR</name>
<feature type="domain" description="C2H2-type" evidence="1">
    <location>
        <begin position="414"/>
        <end position="434"/>
    </location>
</feature>
<dbReference type="GO" id="GO:0005849">
    <property type="term" value="C:mRNA cleavage factor complex"/>
    <property type="evidence" value="ECO:0007669"/>
    <property type="project" value="TreeGrafter"/>
</dbReference>
<evidence type="ECO:0000313" key="3">
    <source>
        <dbReference type="Proteomes" id="UP000197138"/>
    </source>
</evidence>